<keyword evidence="2" id="KW-0479">Metal-binding</keyword>
<comment type="caution">
    <text evidence="6">The sequence shown here is derived from an EMBL/GenBank/DDBJ whole genome shotgun (WGS) entry which is preliminary data.</text>
</comment>
<evidence type="ECO:0000256" key="5">
    <source>
        <dbReference type="ARBA" id="ARBA00023242"/>
    </source>
</evidence>
<dbReference type="Proteomes" id="UP000663836">
    <property type="component" value="Unassembled WGS sequence"/>
</dbReference>
<dbReference type="PANTHER" id="PTHR46481:SF10">
    <property type="entry name" value="ZINC FINGER BED DOMAIN-CONTAINING PROTEIN 39"/>
    <property type="match status" value="1"/>
</dbReference>
<evidence type="ECO:0000313" key="6">
    <source>
        <dbReference type="EMBL" id="CAF4180001.1"/>
    </source>
</evidence>
<accession>A0A820A5Y3</accession>
<dbReference type="InterPro" id="IPR012337">
    <property type="entry name" value="RNaseH-like_sf"/>
</dbReference>
<gene>
    <name evidence="6" type="ORF">JBS370_LOCUS35460</name>
</gene>
<dbReference type="SUPFAM" id="SSF53098">
    <property type="entry name" value="Ribonuclease H-like"/>
    <property type="match status" value="1"/>
</dbReference>
<dbReference type="GO" id="GO:0005634">
    <property type="term" value="C:nucleus"/>
    <property type="evidence" value="ECO:0007669"/>
    <property type="project" value="UniProtKB-SubCell"/>
</dbReference>
<dbReference type="GO" id="GO:0008270">
    <property type="term" value="F:zinc ion binding"/>
    <property type="evidence" value="ECO:0007669"/>
    <property type="project" value="UniProtKB-KW"/>
</dbReference>
<keyword evidence="3" id="KW-0863">Zinc-finger</keyword>
<evidence type="ECO:0000256" key="1">
    <source>
        <dbReference type="ARBA" id="ARBA00004123"/>
    </source>
</evidence>
<evidence type="ECO:0000256" key="3">
    <source>
        <dbReference type="ARBA" id="ARBA00022771"/>
    </source>
</evidence>
<name>A0A820A5Y3_9BILA</name>
<dbReference type="AlphaFoldDB" id="A0A820A5Y3"/>
<dbReference type="InterPro" id="IPR052035">
    <property type="entry name" value="ZnF_BED_domain_contain"/>
</dbReference>
<proteinExistence type="predicted"/>
<evidence type="ECO:0000313" key="7">
    <source>
        <dbReference type="Proteomes" id="UP000663836"/>
    </source>
</evidence>
<keyword evidence="4" id="KW-0862">Zinc</keyword>
<evidence type="ECO:0000256" key="4">
    <source>
        <dbReference type="ARBA" id="ARBA00022833"/>
    </source>
</evidence>
<comment type="subcellular location">
    <subcellularLocation>
        <location evidence="1">Nucleus</location>
    </subcellularLocation>
</comment>
<organism evidence="6 7">
    <name type="scientific">Rotaria sordida</name>
    <dbReference type="NCBI Taxonomy" id="392033"/>
    <lineage>
        <taxon>Eukaryota</taxon>
        <taxon>Metazoa</taxon>
        <taxon>Spiralia</taxon>
        <taxon>Gnathifera</taxon>
        <taxon>Rotifera</taxon>
        <taxon>Eurotatoria</taxon>
        <taxon>Bdelloidea</taxon>
        <taxon>Philodinida</taxon>
        <taxon>Philodinidae</taxon>
        <taxon>Rotaria</taxon>
    </lineage>
</organism>
<reference evidence="6" key="1">
    <citation type="submission" date="2021-02" db="EMBL/GenBank/DDBJ databases">
        <authorList>
            <person name="Nowell W R."/>
        </authorList>
    </citation>
    <scope>NUCLEOTIDE SEQUENCE</scope>
</reference>
<protein>
    <submittedName>
        <fullName evidence="6">Uncharacterized protein</fullName>
    </submittedName>
</protein>
<sequence>MSVDLTETSPAPVIDITDTTSSNNAALTTITNENKTWAATCSICKSTTRGTQGVTSNYNRHIKEFHKRQHELWQEQLQFIPLPGQKKITDTLALQKVELEKSITEDLIVELGLPISLVERQDFIIFMTHVDPRFKMISRRTLTRTTLPNIYSKMLAGLKSFCSIATFMSLTLDIWTDRRQRAFFALTAFNSLVIPGFEYYFQIEDTQLLLDCDSDGEQTESDDITSEDDVSIEMQHVLKQFFDTIASENESFRLPCYAHTLQLTVNDGLKGVTSVQSSLEKISKIAKLCHSSTSNSQYDTVVTAISIPPSDLNDILIQTQHRDLCLKSLDYQMLSEFVSLLALFAEATTTTQAQNTPSISIVAPSVIAIYHDLLLEQANIKYASTPFLDGRLRLRWISNSLLSEEVQEELSNKIQQIVLEQCVLLQYVNGSSATSINDNLILSLPMQTQTLTCSASSSPTTTKRKFILKMKFSNI</sequence>
<evidence type="ECO:0000256" key="2">
    <source>
        <dbReference type="ARBA" id="ARBA00022723"/>
    </source>
</evidence>
<dbReference type="PANTHER" id="PTHR46481">
    <property type="entry name" value="ZINC FINGER BED DOMAIN-CONTAINING PROTEIN 4"/>
    <property type="match status" value="1"/>
</dbReference>
<keyword evidence="5" id="KW-0539">Nucleus</keyword>
<dbReference type="EMBL" id="CAJOBD010012411">
    <property type="protein sequence ID" value="CAF4180001.1"/>
    <property type="molecule type" value="Genomic_DNA"/>
</dbReference>